<comment type="caution">
    <text evidence="4">The sequence shown here is derived from an EMBL/GenBank/DDBJ whole genome shotgun (WGS) entry which is preliminary data.</text>
</comment>
<name>A0ABD4TIF5_9EURY</name>
<dbReference type="RefSeq" id="WP_255332675.1">
    <property type="nucleotide sequence ID" value="NZ_VOTZ01000013.1"/>
</dbReference>
<dbReference type="PANTHER" id="PTHR44591:SF3">
    <property type="entry name" value="RESPONSE REGULATORY DOMAIN-CONTAINING PROTEIN"/>
    <property type="match status" value="1"/>
</dbReference>
<reference evidence="4 5" key="1">
    <citation type="submission" date="2019-08" db="EMBL/GenBank/DDBJ databases">
        <authorList>
            <person name="Chen S.-C."/>
            <person name="Lai M.-C."/>
            <person name="You Y.-T."/>
        </authorList>
    </citation>
    <scope>NUCLEOTIDE SEQUENCE [LARGE SCALE GENOMIC DNA]</scope>
    <source>
        <strain evidence="4 5">P2F9704a</strain>
    </source>
</reference>
<dbReference type="InterPro" id="IPR001789">
    <property type="entry name" value="Sig_transdc_resp-reg_receiver"/>
</dbReference>
<dbReference type="PANTHER" id="PTHR44591">
    <property type="entry name" value="STRESS RESPONSE REGULATOR PROTEIN 1"/>
    <property type="match status" value="1"/>
</dbReference>
<protein>
    <submittedName>
        <fullName evidence="4">Response regulator</fullName>
    </submittedName>
</protein>
<dbReference type="CDD" id="cd00156">
    <property type="entry name" value="REC"/>
    <property type="match status" value="1"/>
</dbReference>
<dbReference type="InterPro" id="IPR050595">
    <property type="entry name" value="Bact_response_regulator"/>
</dbReference>
<keyword evidence="1 2" id="KW-0597">Phosphoprotein</keyword>
<evidence type="ECO:0000256" key="2">
    <source>
        <dbReference type="PROSITE-ProRule" id="PRU00169"/>
    </source>
</evidence>
<accession>A0ABD4TIF5</accession>
<gene>
    <name evidence="4" type="ORF">FTO68_06965</name>
</gene>
<dbReference type="SUPFAM" id="SSF52172">
    <property type="entry name" value="CheY-like"/>
    <property type="match status" value="1"/>
</dbReference>
<dbReference type="Pfam" id="PF00072">
    <property type="entry name" value="Response_reg"/>
    <property type="match status" value="1"/>
</dbReference>
<sequence>MPTILIIDDSSFQRTIIKKTLTNEQFTCIEADNGRLGLEMAEKENPDAILVDLLMPDMDGIEFLKVIQEKKISIPVLVFTSDIQDTTRDLCLKLGARSFLNKPLRQEELVPAIRKVLELPGDA</sequence>
<dbReference type="AlphaFoldDB" id="A0ABD4TIF5"/>
<dbReference type="SMART" id="SM00448">
    <property type="entry name" value="REC"/>
    <property type="match status" value="1"/>
</dbReference>
<evidence type="ECO:0000256" key="1">
    <source>
        <dbReference type="ARBA" id="ARBA00022553"/>
    </source>
</evidence>
<proteinExistence type="predicted"/>
<dbReference type="InterPro" id="IPR011006">
    <property type="entry name" value="CheY-like_superfamily"/>
</dbReference>
<dbReference type="Proteomes" id="UP001524383">
    <property type="component" value="Unassembled WGS sequence"/>
</dbReference>
<evidence type="ECO:0000259" key="3">
    <source>
        <dbReference type="PROSITE" id="PS50110"/>
    </source>
</evidence>
<organism evidence="4 5">
    <name type="scientific">Methanocalculus taiwanensis</name>
    <dbReference type="NCBI Taxonomy" id="106207"/>
    <lineage>
        <taxon>Archaea</taxon>
        <taxon>Methanobacteriati</taxon>
        <taxon>Methanobacteriota</taxon>
        <taxon>Stenosarchaea group</taxon>
        <taxon>Methanomicrobia</taxon>
        <taxon>Methanomicrobiales</taxon>
        <taxon>Methanocalculaceae</taxon>
        <taxon>Methanocalculus</taxon>
    </lineage>
</organism>
<dbReference type="PROSITE" id="PS50110">
    <property type="entry name" value="RESPONSE_REGULATORY"/>
    <property type="match status" value="1"/>
</dbReference>
<feature type="modified residue" description="4-aspartylphosphate" evidence="2">
    <location>
        <position position="52"/>
    </location>
</feature>
<evidence type="ECO:0000313" key="5">
    <source>
        <dbReference type="Proteomes" id="UP001524383"/>
    </source>
</evidence>
<evidence type="ECO:0000313" key="4">
    <source>
        <dbReference type="EMBL" id="MCQ1538723.1"/>
    </source>
</evidence>
<dbReference type="EMBL" id="VOTZ01000013">
    <property type="protein sequence ID" value="MCQ1538723.1"/>
    <property type="molecule type" value="Genomic_DNA"/>
</dbReference>
<feature type="domain" description="Response regulatory" evidence="3">
    <location>
        <begin position="3"/>
        <end position="117"/>
    </location>
</feature>
<keyword evidence="5" id="KW-1185">Reference proteome</keyword>
<dbReference type="Gene3D" id="3.40.50.2300">
    <property type="match status" value="1"/>
</dbReference>